<proteinExistence type="predicted"/>
<dbReference type="EMBL" id="UINC01162934">
    <property type="protein sequence ID" value="SVD62955.1"/>
    <property type="molecule type" value="Genomic_DNA"/>
</dbReference>
<organism evidence="2">
    <name type="scientific">marine metagenome</name>
    <dbReference type="NCBI Taxonomy" id="408172"/>
    <lineage>
        <taxon>unclassified sequences</taxon>
        <taxon>metagenomes</taxon>
        <taxon>ecological metagenomes</taxon>
    </lineage>
</organism>
<protein>
    <recommendedName>
        <fullName evidence="1">DUF7201 domain-containing protein</fullName>
    </recommendedName>
</protein>
<evidence type="ECO:0000259" key="1">
    <source>
        <dbReference type="Pfam" id="PF23831"/>
    </source>
</evidence>
<evidence type="ECO:0000313" key="2">
    <source>
        <dbReference type="EMBL" id="SVD62955.1"/>
    </source>
</evidence>
<gene>
    <name evidence="2" type="ORF">METZ01_LOCUS415809</name>
</gene>
<dbReference type="AlphaFoldDB" id="A0A382WX90"/>
<dbReference type="Pfam" id="PF23831">
    <property type="entry name" value="DUF7201"/>
    <property type="match status" value="1"/>
</dbReference>
<dbReference type="InterPro" id="IPR055625">
    <property type="entry name" value="DUF7201"/>
</dbReference>
<name>A0A382WX90_9ZZZZ</name>
<sequence>MSDLQKLQTDVALLKKEAKQSEHIHQRLEVAIEKLTDITVSLKGMLVQQETKLQKAEETDNDIFITLESRRKEWDNDLKELHSRITTNTRELREHQVISENKMLNEMRAIRYQLDQRVAVLEKWRWIIVGGSIFIGLMLSNPDSMLFKIIS</sequence>
<accession>A0A382WX90</accession>
<reference evidence="2" key="1">
    <citation type="submission" date="2018-05" db="EMBL/GenBank/DDBJ databases">
        <authorList>
            <person name="Lanie J.A."/>
            <person name="Ng W.-L."/>
            <person name="Kazmierczak K.M."/>
            <person name="Andrzejewski T.M."/>
            <person name="Davidsen T.M."/>
            <person name="Wayne K.J."/>
            <person name="Tettelin H."/>
            <person name="Glass J.I."/>
            <person name="Rusch D."/>
            <person name="Podicherti R."/>
            <person name="Tsui H.-C.T."/>
            <person name="Winkler M.E."/>
        </authorList>
    </citation>
    <scope>NUCLEOTIDE SEQUENCE</scope>
</reference>
<feature type="domain" description="DUF7201" evidence="1">
    <location>
        <begin position="8"/>
        <end position="141"/>
    </location>
</feature>